<dbReference type="EMBL" id="LXQA010053675">
    <property type="protein sequence ID" value="MCI03917.1"/>
    <property type="molecule type" value="Genomic_DNA"/>
</dbReference>
<keyword evidence="3" id="KW-1185">Reference proteome</keyword>
<dbReference type="AlphaFoldDB" id="A0A392NVS3"/>
<protein>
    <submittedName>
        <fullName evidence="2">DUF4283 domain protein</fullName>
    </submittedName>
</protein>
<dbReference type="Proteomes" id="UP000265520">
    <property type="component" value="Unassembled WGS sequence"/>
</dbReference>
<dbReference type="PANTHER" id="PTHR34427:SF5">
    <property type="entry name" value="DUF4283 DOMAIN-CONTAINING PROTEIN"/>
    <property type="match status" value="1"/>
</dbReference>
<feature type="non-terminal residue" evidence="2">
    <location>
        <position position="1"/>
    </location>
</feature>
<evidence type="ECO:0000313" key="2">
    <source>
        <dbReference type="EMBL" id="MCI03917.1"/>
    </source>
</evidence>
<organism evidence="2 3">
    <name type="scientific">Trifolium medium</name>
    <dbReference type="NCBI Taxonomy" id="97028"/>
    <lineage>
        <taxon>Eukaryota</taxon>
        <taxon>Viridiplantae</taxon>
        <taxon>Streptophyta</taxon>
        <taxon>Embryophyta</taxon>
        <taxon>Tracheophyta</taxon>
        <taxon>Spermatophyta</taxon>
        <taxon>Magnoliopsida</taxon>
        <taxon>eudicotyledons</taxon>
        <taxon>Gunneridae</taxon>
        <taxon>Pentapetalae</taxon>
        <taxon>rosids</taxon>
        <taxon>fabids</taxon>
        <taxon>Fabales</taxon>
        <taxon>Fabaceae</taxon>
        <taxon>Papilionoideae</taxon>
        <taxon>50 kb inversion clade</taxon>
        <taxon>NPAAA clade</taxon>
        <taxon>Hologalegina</taxon>
        <taxon>IRL clade</taxon>
        <taxon>Trifolieae</taxon>
        <taxon>Trifolium</taxon>
    </lineage>
</organism>
<sequence>SGQHQFHHARVVEEDTYAHAVRMGGATRQGGGQKRFVLSYEAEKEDMLRMKKAFIGVVVNPGMTYNIQNAFHTQGYFGVKVTPLGSNLTLLEGQEEGEVQALLEDAKDWLDQWFKEIRPWNPKDVDVDRVVWLRIFGIPVHAWSDLFFAQVTKPWGTFMNTDDATNKKLTMDVARILIQSSCQQVVDEFFYVKINGEIFHLRIIEDSYGPMRLMLPQSQAHDGRANDSDSSEDDEEEAERRLLVVEEESERESEGEEENLLALNHITNANNSHINGL</sequence>
<feature type="non-terminal residue" evidence="2">
    <location>
        <position position="277"/>
    </location>
</feature>
<comment type="caution">
    <text evidence="2">The sequence shown here is derived from an EMBL/GenBank/DDBJ whole genome shotgun (WGS) entry which is preliminary data.</text>
</comment>
<evidence type="ECO:0000313" key="3">
    <source>
        <dbReference type="Proteomes" id="UP000265520"/>
    </source>
</evidence>
<name>A0A392NVS3_9FABA</name>
<feature type="compositionally biased region" description="Acidic residues" evidence="1">
    <location>
        <begin position="245"/>
        <end position="259"/>
    </location>
</feature>
<proteinExistence type="predicted"/>
<reference evidence="2 3" key="1">
    <citation type="journal article" date="2018" name="Front. Plant Sci.">
        <title>Red Clover (Trifolium pratense) and Zigzag Clover (T. medium) - A Picture of Genomic Similarities and Differences.</title>
        <authorList>
            <person name="Dluhosova J."/>
            <person name="Istvanek J."/>
            <person name="Nedelnik J."/>
            <person name="Repkova J."/>
        </authorList>
    </citation>
    <scope>NUCLEOTIDE SEQUENCE [LARGE SCALE GENOMIC DNA]</scope>
    <source>
        <strain evidence="3">cv. 10/8</strain>
        <tissue evidence="2">Leaf</tissue>
    </source>
</reference>
<dbReference type="PANTHER" id="PTHR34427">
    <property type="entry name" value="DUF4283 DOMAIN PROTEIN"/>
    <property type="match status" value="1"/>
</dbReference>
<accession>A0A392NVS3</accession>
<feature type="region of interest" description="Disordered" evidence="1">
    <location>
        <begin position="218"/>
        <end position="260"/>
    </location>
</feature>
<evidence type="ECO:0000256" key="1">
    <source>
        <dbReference type="SAM" id="MobiDB-lite"/>
    </source>
</evidence>